<accession>A0A5M6CT34</accession>
<keyword evidence="3" id="KW-1185">Reference proteome</keyword>
<dbReference type="AlphaFoldDB" id="A0A5M6CT34"/>
<reference evidence="2 3" key="1">
    <citation type="submission" date="2019-09" db="EMBL/GenBank/DDBJ databases">
        <title>Genome sequence and assembly of Taibaiella sp.</title>
        <authorList>
            <person name="Chhetri G."/>
        </authorList>
    </citation>
    <scope>NUCLEOTIDE SEQUENCE [LARGE SCALE GENOMIC DNA]</scope>
    <source>
        <strain evidence="2 3">KVB11</strain>
    </source>
</reference>
<feature type="chain" id="PRO_5024328073" evidence="1">
    <location>
        <begin position="24"/>
        <end position="181"/>
    </location>
</feature>
<dbReference type="Proteomes" id="UP000323632">
    <property type="component" value="Unassembled WGS sequence"/>
</dbReference>
<name>A0A5M6CT34_9BACT</name>
<proteinExistence type="predicted"/>
<dbReference type="EMBL" id="VWSH01000001">
    <property type="protein sequence ID" value="KAA5536319.1"/>
    <property type="molecule type" value="Genomic_DNA"/>
</dbReference>
<evidence type="ECO:0000256" key="1">
    <source>
        <dbReference type="SAM" id="SignalP"/>
    </source>
</evidence>
<evidence type="ECO:0000313" key="2">
    <source>
        <dbReference type="EMBL" id="KAA5536319.1"/>
    </source>
</evidence>
<dbReference type="RefSeq" id="WP_150030890.1">
    <property type="nucleotide sequence ID" value="NZ_VWSH01000001.1"/>
</dbReference>
<protein>
    <submittedName>
        <fullName evidence="2">Uncharacterized protein</fullName>
    </submittedName>
</protein>
<keyword evidence="1" id="KW-0732">Signal</keyword>
<organism evidence="2 3">
    <name type="scientific">Taibaiella lutea</name>
    <dbReference type="NCBI Taxonomy" id="2608001"/>
    <lineage>
        <taxon>Bacteria</taxon>
        <taxon>Pseudomonadati</taxon>
        <taxon>Bacteroidota</taxon>
        <taxon>Chitinophagia</taxon>
        <taxon>Chitinophagales</taxon>
        <taxon>Chitinophagaceae</taxon>
        <taxon>Taibaiella</taxon>
    </lineage>
</organism>
<comment type="caution">
    <text evidence="2">The sequence shown here is derived from an EMBL/GenBank/DDBJ whole genome shotgun (WGS) entry which is preliminary data.</text>
</comment>
<sequence length="181" mass="20990">MNLFVSSGFILAAFLFLSINSKAQNENALLYHGNAFYWTDARIDTTEVIDVETGETIIKIERVEGAITRMNNEPVYNGTYKETVPPVFQYNGQNEEAYLQTIIKSHYNDIPAFTIQKMVINEYGKPVYFELIFDDMSNARLLRLKWEPAIEKLIVNMPRWEPGKYKNKPALFYLNPEVHIP</sequence>
<gene>
    <name evidence="2" type="ORF">F0919_01225</name>
</gene>
<evidence type="ECO:0000313" key="3">
    <source>
        <dbReference type="Proteomes" id="UP000323632"/>
    </source>
</evidence>
<feature type="signal peptide" evidence="1">
    <location>
        <begin position="1"/>
        <end position="23"/>
    </location>
</feature>